<keyword evidence="2" id="KW-1185">Reference proteome</keyword>
<reference evidence="1 2" key="1">
    <citation type="journal article" date="2019" name="Genome Biol. Evol.">
        <title>Insights into the evolution of the New World diploid cottons (Gossypium, subgenus Houzingenia) based on genome sequencing.</title>
        <authorList>
            <person name="Grover C.E."/>
            <person name="Arick M.A. 2nd"/>
            <person name="Thrash A."/>
            <person name="Conover J.L."/>
            <person name="Sanders W.S."/>
            <person name="Peterson D.G."/>
            <person name="Frelichowski J.E."/>
            <person name="Scheffler J.A."/>
            <person name="Scheffler B.E."/>
            <person name="Wendel J.F."/>
        </authorList>
    </citation>
    <scope>NUCLEOTIDE SEQUENCE [LARGE SCALE GENOMIC DNA]</scope>
    <source>
        <strain evidence="1">0</strain>
        <tissue evidence="1">Leaf</tissue>
    </source>
</reference>
<dbReference type="OrthoDB" id="997674at2759"/>
<evidence type="ECO:0000313" key="2">
    <source>
        <dbReference type="Proteomes" id="UP000593560"/>
    </source>
</evidence>
<sequence length="59" mass="6646">MGIEDDAIKVKTASIYFTNVALLLWHRRSTDEKSGITELTIAMVEVESFVELGPTKDKF</sequence>
<protein>
    <submittedName>
        <fullName evidence="1">Uncharacterized protein</fullName>
    </submittedName>
</protein>
<comment type="caution">
    <text evidence="1">The sequence shown here is derived from an EMBL/GenBank/DDBJ whole genome shotgun (WGS) entry which is preliminary data.</text>
</comment>
<evidence type="ECO:0000313" key="1">
    <source>
        <dbReference type="EMBL" id="MBA0809218.1"/>
    </source>
</evidence>
<gene>
    <name evidence="1" type="ORF">Gohar_024889</name>
</gene>
<organism evidence="1 2">
    <name type="scientific">Gossypium harknessii</name>
    <dbReference type="NCBI Taxonomy" id="34285"/>
    <lineage>
        <taxon>Eukaryota</taxon>
        <taxon>Viridiplantae</taxon>
        <taxon>Streptophyta</taxon>
        <taxon>Embryophyta</taxon>
        <taxon>Tracheophyta</taxon>
        <taxon>Spermatophyta</taxon>
        <taxon>Magnoliopsida</taxon>
        <taxon>eudicotyledons</taxon>
        <taxon>Gunneridae</taxon>
        <taxon>Pentapetalae</taxon>
        <taxon>rosids</taxon>
        <taxon>malvids</taxon>
        <taxon>Malvales</taxon>
        <taxon>Malvaceae</taxon>
        <taxon>Malvoideae</taxon>
        <taxon>Gossypium</taxon>
    </lineage>
</organism>
<name>A0A7J9HHU8_9ROSI</name>
<dbReference type="EMBL" id="JABFAD010000009">
    <property type="protein sequence ID" value="MBA0809218.1"/>
    <property type="molecule type" value="Genomic_DNA"/>
</dbReference>
<dbReference type="Proteomes" id="UP000593560">
    <property type="component" value="Unassembled WGS sequence"/>
</dbReference>
<dbReference type="AlphaFoldDB" id="A0A7J9HHU8"/>
<proteinExistence type="predicted"/>
<accession>A0A7J9HHU8</accession>